<protein>
    <submittedName>
        <fullName evidence="1">Uncharacterized protein</fullName>
    </submittedName>
</protein>
<dbReference type="EMBL" id="CM047586">
    <property type="protein sequence ID" value="KAI9908906.1"/>
    <property type="molecule type" value="Genomic_DNA"/>
</dbReference>
<keyword evidence="2" id="KW-1185">Reference proteome</keyword>
<gene>
    <name evidence="1" type="ORF">PsorP6_014498</name>
</gene>
<name>A0ACC0VS31_9STRA</name>
<accession>A0ACC0VS31</accession>
<organism evidence="1 2">
    <name type="scientific">Peronosclerospora sorghi</name>
    <dbReference type="NCBI Taxonomy" id="230839"/>
    <lineage>
        <taxon>Eukaryota</taxon>
        <taxon>Sar</taxon>
        <taxon>Stramenopiles</taxon>
        <taxon>Oomycota</taxon>
        <taxon>Peronosporomycetes</taxon>
        <taxon>Peronosporales</taxon>
        <taxon>Peronosporaceae</taxon>
        <taxon>Peronosclerospora</taxon>
    </lineage>
</organism>
<sequence>MSTNLSLPPTLTVGALFDSSNAALQPRALTSLKTPIRPRASKKYKCRKCSVAVCASSTRGNSKLTSLLP</sequence>
<evidence type="ECO:0000313" key="2">
    <source>
        <dbReference type="Proteomes" id="UP001163321"/>
    </source>
</evidence>
<reference evidence="1 2" key="1">
    <citation type="journal article" date="2022" name="bioRxiv">
        <title>The genome of the oomycete Peronosclerospora sorghi, a cosmopolitan pathogen of maize and sorghum, is inflated with dispersed pseudogenes.</title>
        <authorList>
            <person name="Fletcher K."/>
            <person name="Martin F."/>
            <person name="Isakeit T."/>
            <person name="Cavanaugh K."/>
            <person name="Magill C."/>
            <person name="Michelmore R."/>
        </authorList>
    </citation>
    <scope>NUCLEOTIDE SEQUENCE [LARGE SCALE GENOMIC DNA]</scope>
    <source>
        <strain evidence="1">P6</strain>
    </source>
</reference>
<proteinExistence type="predicted"/>
<dbReference type="Proteomes" id="UP001163321">
    <property type="component" value="Chromosome 7"/>
</dbReference>
<comment type="caution">
    <text evidence="1">The sequence shown here is derived from an EMBL/GenBank/DDBJ whole genome shotgun (WGS) entry which is preliminary data.</text>
</comment>
<evidence type="ECO:0000313" key="1">
    <source>
        <dbReference type="EMBL" id="KAI9908906.1"/>
    </source>
</evidence>